<dbReference type="Proteomes" id="UP000789702">
    <property type="component" value="Unassembled WGS sequence"/>
</dbReference>
<accession>A0ACA9KG54</accession>
<evidence type="ECO:0000313" key="2">
    <source>
        <dbReference type="Proteomes" id="UP000789702"/>
    </source>
</evidence>
<comment type="caution">
    <text evidence="1">The sequence shown here is derived from an EMBL/GenBank/DDBJ whole genome shotgun (WGS) entry which is preliminary data.</text>
</comment>
<protein>
    <submittedName>
        <fullName evidence="1">11018_t:CDS:1</fullName>
    </submittedName>
</protein>
<name>A0ACA9KG54_9GLOM</name>
<organism evidence="1 2">
    <name type="scientific">Dentiscutata heterogama</name>
    <dbReference type="NCBI Taxonomy" id="1316150"/>
    <lineage>
        <taxon>Eukaryota</taxon>
        <taxon>Fungi</taxon>
        <taxon>Fungi incertae sedis</taxon>
        <taxon>Mucoromycota</taxon>
        <taxon>Glomeromycotina</taxon>
        <taxon>Glomeromycetes</taxon>
        <taxon>Diversisporales</taxon>
        <taxon>Gigasporaceae</taxon>
        <taxon>Dentiscutata</taxon>
    </lineage>
</organism>
<gene>
    <name evidence="1" type="ORF">DHETER_LOCUS1720</name>
</gene>
<reference evidence="1" key="1">
    <citation type="submission" date="2021-06" db="EMBL/GenBank/DDBJ databases">
        <authorList>
            <person name="Kallberg Y."/>
            <person name="Tangrot J."/>
            <person name="Rosling A."/>
        </authorList>
    </citation>
    <scope>NUCLEOTIDE SEQUENCE</scope>
    <source>
        <strain evidence="1">IL203A</strain>
    </source>
</reference>
<sequence>MLPKKRNTHLKKARQAKKLKYFNKSESSVVTNNNNIEVESELILNQNFNTLNTAIYIPYDLSESESNESESDESESNESESNESESNESGLESENLFQELQYSTKLEFKLRQELHSKVNTPTQKIQPQPVTTSKIKEIREKLKDKKISNYEDKNTKQDENTGTEAAKSLLNSLLNKTNNSGLN</sequence>
<keyword evidence="2" id="KW-1185">Reference proteome</keyword>
<dbReference type="EMBL" id="CAJVPU010001108">
    <property type="protein sequence ID" value="CAG8471192.1"/>
    <property type="molecule type" value="Genomic_DNA"/>
</dbReference>
<proteinExistence type="predicted"/>
<evidence type="ECO:0000313" key="1">
    <source>
        <dbReference type="EMBL" id="CAG8471192.1"/>
    </source>
</evidence>